<dbReference type="GO" id="GO:0000166">
    <property type="term" value="F:nucleotide binding"/>
    <property type="evidence" value="ECO:0007669"/>
    <property type="project" value="InterPro"/>
</dbReference>
<name>A0A6J5ZF87_9ZZZZ</name>
<dbReference type="Pfam" id="PF22725">
    <property type="entry name" value="GFO_IDH_MocA_C3"/>
    <property type="match status" value="1"/>
</dbReference>
<gene>
    <name evidence="6" type="ORF">UFOPK1854_00049</name>
    <name evidence="7" type="ORF">UFOPK2252_00321</name>
    <name evidence="8" type="ORF">UFOPK3120_00154</name>
    <name evidence="5" type="ORF">UFOPK4171_00648</name>
</gene>
<evidence type="ECO:0000259" key="3">
    <source>
        <dbReference type="Pfam" id="PF01408"/>
    </source>
</evidence>
<dbReference type="PANTHER" id="PTHR43708:SF5">
    <property type="entry name" value="CONSERVED EXPRESSED OXIDOREDUCTASE (EUROFUNG)-RELATED"/>
    <property type="match status" value="1"/>
</dbReference>
<dbReference type="PANTHER" id="PTHR43708">
    <property type="entry name" value="CONSERVED EXPRESSED OXIDOREDUCTASE (EUROFUNG)"/>
    <property type="match status" value="1"/>
</dbReference>
<dbReference type="InterPro" id="IPR036291">
    <property type="entry name" value="NAD(P)-bd_dom_sf"/>
</dbReference>
<organism evidence="5">
    <name type="scientific">freshwater metagenome</name>
    <dbReference type="NCBI Taxonomy" id="449393"/>
    <lineage>
        <taxon>unclassified sequences</taxon>
        <taxon>metagenomes</taxon>
        <taxon>ecological metagenomes</taxon>
    </lineage>
</organism>
<evidence type="ECO:0000313" key="8">
    <source>
        <dbReference type="EMBL" id="CAB4803964.1"/>
    </source>
</evidence>
<dbReference type="InterPro" id="IPR055170">
    <property type="entry name" value="GFO_IDH_MocA-like_dom"/>
</dbReference>
<evidence type="ECO:0000256" key="1">
    <source>
        <dbReference type="ARBA" id="ARBA00010928"/>
    </source>
</evidence>
<dbReference type="EMBL" id="CAEZWN010000017">
    <property type="protein sequence ID" value="CAB4650728.1"/>
    <property type="molecule type" value="Genomic_DNA"/>
</dbReference>
<feature type="domain" description="GFO/IDH/MocA-like oxidoreductase" evidence="4">
    <location>
        <begin position="137"/>
        <end position="256"/>
    </location>
</feature>
<feature type="domain" description="Gfo/Idh/MocA-like oxidoreductase N-terminal" evidence="3">
    <location>
        <begin position="11"/>
        <end position="127"/>
    </location>
</feature>
<comment type="similarity">
    <text evidence="1">Belongs to the Gfo/Idh/MocA family.</text>
</comment>
<dbReference type="AlphaFoldDB" id="A0A6J5ZF87"/>
<sequence>MSKSDLAKAPRVGIAGYGLAGRFFHAPMLKGAGFHVVGALTTKAERKAEAEKDFPDITVVSKLTDLLKLDLDLLVVASANNAHAEQAIAGLRAGIPTVVDKPMGRTLAETQSIIDVSKSTGVAVTTYFNRKFDSDALTIKKIIKEGVLGNIFRLDSRFERFRPELTAGSWREQSTAADGGGNLLDLQPHLVSTAMDWFGPATLIAASVRSIRGAADDDISLLLKHDSGVDSYLSASAINGAPGPRIRLTGDKGSLVINDLDPQEAMLKNGLYPKDGKWSQGAKSTAYLQLGDEKIAYQCEDGNYAQFYNLVKAALSGGKWPVSVDEALMVATIIDQARKISFR</sequence>
<protein>
    <submittedName>
        <fullName evidence="5">Unannotated protein</fullName>
    </submittedName>
</protein>
<dbReference type="InterPro" id="IPR051317">
    <property type="entry name" value="Gfo/Idh/MocA_oxidoreduct"/>
</dbReference>
<dbReference type="EMBL" id="CAFAAW010000008">
    <property type="protein sequence ID" value="CAB4803964.1"/>
    <property type="molecule type" value="Genomic_DNA"/>
</dbReference>
<accession>A0A6J5ZF87</accession>
<dbReference type="GO" id="GO:0016491">
    <property type="term" value="F:oxidoreductase activity"/>
    <property type="evidence" value="ECO:0007669"/>
    <property type="project" value="UniProtKB-KW"/>
</dbReference>
<dbReference type="SUPFAM" id="SSF51735">
    <property type="entry name" value="NAD(P)-binding Rossmann-fold domains"/>
    <property type="match status" value="1"/>
</dbReference>
<evidence type="ECO:0000256" key="2">
    <source>
        <dbReference type="ARBA" id="ARBA00023002"/>
    </source>
</evidence>
<dbReference type="SUPFAM" id="SSF55347">
    <property type="entry name" value="Glyceraldehyde-3-phosphate dehydrogenase-like, C-terminal domain"/>
    <property type="match status" value="1"/>
</dbReference>
<dbReference type="Gene3D" id="3.30.360.10">
    <property type="entry name" value="Dihydrodipicolinate Reductase, domain 2"/>
    <property type="match status" value="1"/>
</dbReference>
<evidence type="ECO:0000313" key="5">
    <source>
        <dbReference type="EMBL" id="CAB4339677.1"/>
    </source>
</evidence>
<dbReference type="InterPro" id="IPR000683">
    <property type="entry name" value="Gfo/Idh/MocA-like_OxRdtase_N"/>
</dbReference>
<evidence type="ECO:0000259" key="4">
    <source>
        <dbReference type="Pfam" id="PF22725"/>
    </source>
</evidence>
<evidence type="ECO:0000313" key="7">
    <source>
        <dbReference type="EMBL" id="CAB4650728.1"/>
    </source>
</evidence>
<dbReference type="EMBL" id="CAEZUT010000003">
    <property type="protein sequence ID" value="CAB4602703.1"/>
    <property type="molecule type" value="Genomic_DNA"/>
</dbReference>
<reference evidence="5" key="1">
    <citation type="submission" date="2020-05" db="EMBL/GenBank/DDBJ databases">
        <authorList>
            <person name="Chiriac C."/>
            <person name="Salcher M."/>
            <person name="Ghai R."/>
            <person name="Kavagutti S V."/>
        </authorList>
    </citation>
    <scope>NUCLEOTIDE SEQUENCE</scope>
</reference>
<dbReference type="Pfam" id="PF01408">
    <property type="entry name" value="GFO_IDH_MocA"/>
    <property type="match status" value="1"/>
</dbReference>
<dbReference type="Gene3D" id="3.40.50.720">
    <property type="entry name" value="NAD(P)-binding Rossmann-like Domain"/>
    <property type="match status" value="1"/>
</dbReference>
<proteinExistence type="inferred from homology"/>
<evidence type="ECO:0000313" key="6">
    <source>
        <dbReference type="EMBL" id="CAB4602703.1"/>
    </source>
</evidence>
<dbReference type="EMBL" id="CAESAM010000051">
    <property type="protein sequence ID" value="CAB4339677.1"/>
    <property type="molecule type" value="Genomic_DNA"/>
</dbReference>
<keyword evidence="2" id="KW-0560">Oxidoreductase</keyword>